<name>A0A1G2QJ03_9BACT</name>
<accession>A0A1G2QJ03</accession>
<evidence type="ECO:0000313" key="1">
    <source>
        <dbReference type="EMBL" id="OHA59972.1"/>
    </source>
</evidence>
<sequence length="115" mass="12557">MGGLGGNDLGRSLMGIVAATSSSQAEEIQVQLLQGRGIVLVRRAQLVSSPRAGELGRKTMNRLSDMKHDPVGVNISITHKDQSIRGVYRVRDRRRNILTLVRQGPLNGVAQFQLI</sequence>
<dbReference type="Proteomes" id="UP000177838">
    <property type="component" value="Unassembled WGS sequence"/>
</dbReference>
<dbReference type="AlphaFoldDB" id="A0A1G2QJ03"/>
<comment type="caution">
    <text evidence="1">The sequence shown here is derived from an EMBL/GenBank/DDBJ whole genome shotgun (WGS) entry which is preliminary data.</text>
</comment>
<protein>
    <submittedName>
        <fullName evidence="1">Uncharacterized protein</fullName>
    </submittedName>
</protein>
<dbReference type="STRING" id="1802439.A2589_03675"/>
<evidence type="ECO:0000313" key="2">
    <source>
        <dbReference type="Proteomes" id="UP000177838"/>
    </source>
</evidence>
<organism evidence="1 2">
    <name type="scientific">Candidatus Vogelbacteria bacterium RIFOXYD1_FULL_46_19</name>
    <dbReference type="NCBI Taxonomy" id="1802439"/>
    <lineage>
        <taxon>Bacteria</taxon>
        <taxon>Candidatus Vogeliibacteriota</taxon>
    </lineage>
</organism>
<gene>
    <name evidence="1" type="ORF">A2589_03675</name>
</gene>
<reference evidence="1 2" key="1">
    <citation type="journal article" date="2016" name="Nat. Commun.">
        <title>Thousands of microbial genomes shed light on interconnected biogeochemical processes in an aquifer system.</title>
        <authorList>
            <person name="Anantharaman K."/>
            <person name="Brown C.T."/>
            <person name="Hug L.A."/>
            <person name="Sharon I."/>
            <person name="Castelle C.J."/>
            <person name="Probst A.J."/>
            <person name="Thomas B.C."/>
            <person name="Singh A."/>
            <person name="Wilkins M.J."/>
            <person name="Karaoz U."/>
            <person name="Brodie E.L."/>
            <person name="Williams K.H."/>
            <person name="Hubbard S.S."/>
            <person name="Banfield J.F."/>
        </authorList>
    </citation>
    <scope>NUCLEOTIDE SEQUENCE [LARGE SCALE GENOMIC DNA]</scope>
</reference>
<dbReference type="EMBL" id="MHTK01000003">
    <property type="protein sequence ID" value="OHA59972.1"/>
    <property type="molecule type" value="Genomic_DNA"/>
</dbReference>
<proteinExistence type="predicted"/>